<name>A0A845DEG2_9BACT</name>
<proteinExistence type="inferred from homology"/>
<feature type="binding site" evidence="7">
    <location>
        <position position="110"/>
    </location>
    <ligand>
        <name>Zn(2+)</name>
        <dbReference type="ChEBI" id="CHEBI:29105"/>
        <note>catalytic</note>
    </ligand>
</feature>
<dbReference type="EMBL" id="VXOY01000021">
    <property type="protein sequence ID" value="MYE38381.1"/>
    <property type="molecule type" value="Genomic_DNA"/>
</dbReference>
<evidence type="ECO:0000256" key="7">
    <source>
        <dbReference type="HAMAP-Rule" id="MF_00009"/>
    </source>
</evidence>
<dbReference type="Proteomes" id="UP000449092">
    <property type="component" value="Unassembled WGS sequence"/>
</dbReference>
<feature type="binding site" evidence="7">
    <location>
        <position position="114"/>
    </location>
    <ligand>
        <name>Zn(2+)</name>
        <dbReference type="ChEBI" id="CHEBI:29105"/>
        <note>catalytic</note>
    </ligand>
</feature>
<comment type="caution">
    <text evidence="8">The sequence shown here is derived from an EMBL/GenBank/DDBJ whole genome shotgun (WGS) entry which is preliminary data.</text>
</comment>
<dbReference type="PANTHER" id="PTHR46986:SF1">
    <property type="entry name" value="ENDORIBONUCLEASE YBEY, CHLOROPLASTIC"/>
    <property type="match status" value="1"/>
</dbReference>
<dbReference type="GO" id="GO:0004521">
    <property type="term" value="F:RNA endonuclease activity"/>
    <property type="evidence" value="ECO:0007669"/>
    <property type="project" value="UniProtKB-UniRule"/>
</dbReference>
<comment type="similarity">
    <text evidence="1 7">Belongs to the endoribonuclease YbeY family.</text>
</comment>
<evidence type="ECO:0000256" key="4">
    <source>
        <dbReference type="ARBA" id="ARBA00022759"/>
    </source>
</evidence>
<keyword evidence="5 7" id="KW-0378">Hydrolase</keyword>
<comment type="subcellular location">
    <subcellularLocation>
        <location evidence="7">Cytoplasm</location>
    </subcellularLocation>
</comment>
<dbReference type="GO" id="GO:0008270">
    <property type="term" value="F:zinc ion binding"/>
    <property type="evidence" value="ECO:0007669"/>
    <property type="project" value="UniProtKB-UniRule"/>
</dbReference>
<accession>A0A845DEG2</accession>
<protein>
    <recommendedName>
        <fullName evidence="7">Endoribonuclease YbeY</fullName>
        <ecNumber evidence="7">3.1.-.-</ecNumber>
    </recommendedName>
</protein>
<organism evidence="8 9">
    <name type="scientific">Candidatus Spechtbacteria bacterium SB0662_bin_43</name>
    <dbReference type="NCBI Taxonomy" id="2604897"/>
    <lineage>
        <taxon>Bacteria</taxon>
        <taxon>Candidatus Spechtiibacteriota</taxon>
    </lineage>
</organism>
<gene>
    <name evidence="7 8" type="primary">ybeY</name>
    <name evidence="8" type="ORF">F4X82_02610</name>
</gene>
<dbReference type="GO" id="GO:0005737">
    <property type="term" value="C:cytoplasm"/>
    <property type="evidence" value="ECO:0007669"/>
    <property type="project" value="UniProtKB-SubCell"/>
</dbReference>
<reference evidence="8 9" key="1">
    <citation type="submission" date="2019-09" db="EMBL/GenBank/DDBJ databases">
        <title>Characterisation of the sponge microbiome using genome-centric metagenomics.</title>
        <authorList>
            <person name="Engelberts J.P."/>
            <person name="Robbins S.J."/>
            <person name="De Goeij J.M."/>
            <person name="Aranda M."/>
            <person name="Bell S.C."/>
            <person name="Webster N.S."/>
        </authorList>
    </citation>
    <scope>NUCLEOTIDE SEQUENCE [LARGE SCALE GENOMIC DNA]</scope>
    <source>
        <strain evidence="8">SB0662_bin_43</strain>
    </source>
</reference>
<evidence type="ECO:0000256" key="2">
    <source>
        <dbReference type="ARBA" id="ARBA00022722"/>
    </source>
</evidence>
<dbReference type="AlphaFoldDB" id="A0A845DEG2"/>
<keyword evidence="2 7" id="KW-0540">Nuclease</keyword>
<comment type="cofactor">
    <cofactor evidence="7">
        <name>Zn(2+)</name>
        <dbReference type="ChEBI" id="CHEBI:29105"/>
    </cofactor>
    <text evidence="7">Binds 1 zinc ion.</text>
</comment>
<dbReference type="InterPro" id="IPR023091">
    <property type="entry name" value="MetalPrtase_cat_dom_sf_prd"/>
</dbReference>
<comment type="function">
    <text evidence="7">Single strand-specific metallo-endoribonuclease involved in late-stage 70S ribosome quality control and in maturation of the 3' terminus of the 16S rRNA.</text>
</comment>
<keyword evidence="7" id="KW-0698">rRNA processing</keyword>
<evidence type="ECO:0000313" key="9">
    <source>
        <dbReference type="Proteomes" id="UP000449092"/>
    </source>
</evidence>
<dbReference type="GO" id="GO:0004222">
    <property type="term" value="F:metalloendopeptidase activity"/>
    <property type="evidence" value="ECO:0007669"/>
    <property type="project" value="InterPro"/>
</dbReference>
<dbReference type="SUPFAM" id="SSF55486">
    <property type="entry name" value="Metalloproteases ('zincins'), catalytic domain"/>
    <property type="match status" value="1"/>
</dbReference>
<keyword evidence="7" id="KW-0690">Ribosome biogenesis</keyword>
<sequence length="147" mass="16955">MENHSTTLCRIVYEISYTCDETLIRMCAREVMKQERLYGGVTVVFVSGLKMQKMNKQFRGVDSVTDILSFPSQQNTQGALYLGEIVLCPQGFRIEKGRSEEWEVLHLVAHGMFHLLGRHHEHKGDGYEEIHNDEVAIIDRVMKVRSK</sequence>
<evidence type="ECO:0000256" key="6">
    <source>
        <dbReference type="ARBA" id="ARBA00022833"/>
    </source>
</evidence>
<evidence type="ECO:0000256" key="5">
    <source>
        <dbReference type="ARBA" id="ARBA00022801"/>
    </source>
</evidence>
<evidence type="ECO:0000256" key="3">
    <source>
        <dbReference type="ARBA" id="ARBA00022723"/>
    </source>
</evidence>
<keyword evidence="4 7" id="KW-0255">Endonuclease</keyword>
<feature type="binding site" evidence="7">
    <location>
        <position position="120"/>
    </location>
    <ligand>
        <name>Zn(2+)</name>
        <dbReference type="ChEBI" id="CHEBI:29105"/>
        <note>catalytic</note>
    </ligand>
</feature>
<keyword evidence="7" id="KW-0963">Cytoplasm</keyword>
<dbReference type="GO" id="GO:0006364">
    <property type="term" value="P:rRNA processing"/>
    <property type="evidence" value="ECO:0007669"/>
    <property type="project" value="UniProtKB-UniRule"/>
</dbReference>
<evidence type="ECO:0000313" key="8">
    <source>
        <dbReference type="EMBL" id="MYE38381.1"/>
    </source>
</evidence>
<dbReference type="InterPro" id="IPR002036">
    <property type="entry name" value="YbeY"/>
</dbReference>
<evidence type="ECO:0000256" key="1">
    <source>
        <dbReference type="ARBA" id="ARBA00010875"/>
    </source>
</evidence>
<dbReference type="EC" id="3.1.-.-" evidence="7"/>
<dbReference type="Pfam" id="PF02130">
    <property type="entry name" value="YbeY"/>
    <property type="match status" value="1"/>
</dbReference>
<dbReference type="PANTHER" id="PTHR46986">
    <property type="entry name" value="ENDORIBONUCLEASE YBEY, CHLOROPLASTIC"/>
    <property type="match status" value="1"/>
</dbReference>
<keyword evidence="6 7" id="KW-0862">Zinc</keyword>
<dbReference type="NCBIfam" id="TIGR00043">
    <property type="entry name" value="rRNA maturation RNase YbeY"/>
    <property type="match status" value="1"/>
</dbReference>
<dbReference type="Gene3D" id="3.40.390.30">
    <property type="entry name" value="Metalloproteases ('zincins'), catalytic domain"/>
    <property type="match status" value="1"/>
</dbReference>
<dbReference type="HAMAP" id="MF_00009">
    <property type="entry name" value="Endoribonucl_YbeY"/>
    <property type="match status" value="1"/>
</dbReference>
<keyword evidence="3 7" id="KW-0479">Metal-binding</keyword>